<sequence length="344" mass="38136">FNYTDLCRQAVTICRDLSTAKISLPISQKFSSSAKPGFETRSKEQLGPQGQLASPPLSRLLPAVPLRRPIGFCSDITQQPGLQSQGTLSDKNMHLSFFSERLGKASSQQATEHLPPAAEDQTTPGSTSSPELLSCPTQSNLSREGSHQRLGEQIVVQATTLGSLQENIKIHQTLKASLNRAAFRCLLKVWRHYREGPLPGSLEFGFSQYTGPGPFRALKSKKQIKAPQFKSPKYNGVNWESGSPASHLQPESRGEEPSRDLNLTHKISFICRDISVRLGRKGGKRWRGHASLLRVLFTIRLCSFGVESATFVFMCEWVSVYWSLQCLAMMFLAAESRTNLVSKP</sequence>
<proteinExistence type="predicted"/>
<evidence type="ECO:0000256" key="1">
    <source>
        <dbReference type="SAM" id="MobiDB-lite"/>
    </source>
</evidence>
<organism evidence="2 3">
    <name type="scientific">Podarcis lilfordi</name>
    <name type="common">Lilford's wall lizard</name>
    <dbReference type="NCBI Taxonomy" id="74358"/>
    <lineage>
        <taxon>Eukaryota</taxon>
        <taxon>Metazoa</taxon>
        <taxon>Chordata</taxon>
        <taxon>Craniata</taxon>
        <taxon>Vertebrata</taxon>
        <taxon>Euteleostomi</taxon>
        <taxon>Lepidosauria</taxon>
        <taxon>Squamata</taxon>
        <taxon>Bifurcata</taxon>
        <taxon>Unidentata</taxon>
        <taxon>Episquamata</taxon>
        <taxon>Laterata</taxon>
        <taxon>Lacertibaenia</taxon>
        <taxon>Lacertidae</taxon>
        <taxon>Podarcis</taxon>
    </lineage>
</organism>
<feature type="region of interest" description="Disordered" evidence="1">
    <location>
        <begin position="106"/>
        <end position="146"/>
    </location>
</feature>
<feature type="compositionally biased region" description="Polar residues" evidence="1">
    <location>
        <begin position="120"/>
        <end position="143"/>
    </location>
</feature>
<accession>A0AA35PGC2</accession>
<feature type="region of interest" description="Disordered" evidence="1">
    <location>
        <begin position="31"/>
        <end position="57"/>
    </location>
</feature>
<dbReference type="Proteomes" id="UP001178461">
    <property type="component" value="Chromosome 11"/>
</dbReference>
<feature type="non-terminal residue" evidence="2">
    <location>
        <position position="1"/>
    </location>
</feature>
<gene>
    <name evidence="2" type="ORF">PODLI_1B000831</name>
</gene>
<evidence type="ECO:0000313" key="2">
    <source>
        <dbReference type="EMBL" id="CAI5787886.1"/>
    </source>
</evidence>
<reference evidence="2" key="1">
    <citation type="submission" date="2022-12" db="EMBL/GenBank/DDBJ databases">
        <authorList>
            <person name="Alioto T."/>
            <person name="Alioto T."/>
            <person name="Gomez Garrido J."/>
        </authorList>
    </citation>
    <scope>NUCLEOTIDE SEQUENCE</scope>
</reference>
<name>A0AA35PGC2_9SAUR</name>
<dbReference type="EMBL" id="OX395136">
    <property type="protein sequence ID" value="CAI5787886.1"/>
    <property type="molecule type" value="Genomic_DNA"/>
</dbReference>
<feature type="non-terminal residue" evidence="2">
    <location>
        <position position="344"/>
    </location>
</feature>
<keyword evidence="3" id="KW-1185">Reference proteome</keyword>
<protein>
    <submittedName>
        <fullName evidence="2">Uncharacterized protein</fullName>
    </submittedName>
</protein>
<evidence type="ECO:0000313" key="3">
    <source>
        <dbReference type="Proteomes" id="UP001178461"/>
    </source>
</evidence>
<dbReference type="AlphaFoldDB" id="A0AA35PGC2"/>